<reference evidence="3" key="1">
    <citation type="submission" date="2023-07" db="EMBL/GenBank/DDBJ databases">
        <title>30 novel species of actinomycetes from the DSMZ collection.</title>
        <authorList>
            <person name="Nouioui I."/>
        </authorList>
    </citation>
    <scope>NUCLEOTIDE SEQUENCE [LARGE SCALE GENOMIC DNA]</scope>
    <source>
        <strain evidence="3">DSM 41699</strain>
    </source>
</reference>
<feature type="compositionally biased region" description="Basic and acidic residues" evidence="1">
    <location>
        <begin position="229"/>
        <end position="241"/>
    </location>
</feature>
<proteinExistence type="predicted"/>
<sequence>MSAAGTAGGALAAAEDVFAASTGLFEHVKADLAGPGTAAMTHSQLEDMLGLAMREVTRSLFQDHLRLRALTEVRVADVVDAHGVERTRIERGRTRILGTVFGKVTATRIAYRGTGVADLHPADAVLNMPGGMYSYGVAKLAAIEAARGSFAEAAQRVNALTGAGVGYRQVLELAIGAAADIDAFYDALVPAPCTTETLQVLSVDGKGVVIRPEALREATAKAAAAKGGNKLDKRLSSGEKNGRKRMATLGTVYDAEPAVRDVDDVIADPDRAGGNDGPERRKGPKA</sequence>
<feature type="compositionally biased region" description="Basic and acidic residues" evidence="1">
    <location>
        <begin position="257"/>
        <end position="286"/>
    </location>
</feature>
<accession>A0ABU2TQQ1</accession>
<evidence type="ECO:0000313" key="3">
    <source>
        <dbReference type="Proteomes" id="UP001183809"/>
    </source>
</evidence>
<evidence type="ECO:0000313" key="2">
    <source>
        <dbReference type="EMBL" id="MDT0463256.1"/>
    </source>
</evidence>
<comment type="caution">
    <text evidence="2">The sequence shown here is derived from an EMBL/GenBank/DDBJ whole genome shotgun (WGS) entry which is preliminary data.</text>
</comment>
<organism evidence="2 3">
    <name type="scientific">Streptomyces gibsoniae</name>
    <dbReference type="NCBI Taxonomy" id="3075529"/>
    <lineage>
        <taxon>Bacteria</taxon>
        <taxon>Bacillati</taxon>
        <taxon>Actinomycetota</taxon>
        <taxon>Actinomycetes</taxon>
        <taxon>Kitasatosporales</taxon>
        <taxon>Streptomycetaceae</taxon>
        <taxon>Streptomyces</taxon>
    </lineage>
</organism>
<name>A0ABU2TQQ1_9ACTN</name>
<feature type="non-terminal residue" evidence="2">
    <location>
        <position position="286"/>
    </location>
</feature>
<evidence type="ECO:0000256" key="1">
    <source>
        <dbReference type="SAM" id="MobiDB-lite"/>
    </source>
</evidence>
<keyword evidence="3" id="KW-1185">Reference proteome</keyword>
<gene>
    <name evidence="2" type="ORF">RM764_09535</name>
</gene>
<protein>
    <submittedName>
        <fullName evidence="2">ISKra4 family transposase</fullName>
    </submittedName>
</protein>
<feature type="region of interest" description="Disordered" evidence="1">
    <location>
        <begin position="226"/>
        <end position="286"/>
    </location>
</feature>
<dbReference type="Proteomes" id="UP001183809">
    <property type="component" value="Unassembled WGS sequence"/>
</dbReference>
<dbReference type="EMBL" id="JAVREY010000007">
    <property type="protein sequence ID" value="MDT0463256.1"/>
    <property type="molecule type" value="Genomic_DNA"/>
</dbReference>